<dbReference type="GO" id="GO:0016757">
    <property type="term" value="F:glycosyltransferase activity"/>
    <property type="evidence" value="ECO:0007669"/>
    <property type="project" value="InterPro"/>
</dbReference>
<name>A0A7N0TE05_KALFE</name>
<reference evidence="2" key="1">
    <citation type="submission" date="2021-01" db="UniProtKB">
        <authorList>
            <consortium name="EnsemblPlants"/>
        </authorList>
    </citation>
    <scope>IDENTIFICATION</scope>
</reference>
<evidence type="ECO:0000256" key="1">
    <source>
        <dbReference type="SAM" id="Phobius"/>
    </source>
</evidence>
<organism evidence="2 3">
    <name type="scientific">Kalanchoe fedtschenkoi</name>
    <name type="common">Lavender scallops</name>
    <name type="synonym">South American air plant</name>
    <dbReference type="NCBI Taxonomy" id="63787"/>
    <lineage>
        <taxon>Eukaryota</taxon>
        <taxon>Viridiplantae</taxon>
        <taxon>Streptophyta</taxon>
        <taxon>Embryophyta</taxon>
        <taxon>Tracheophyta</taxon>
        <taxon>Spermatophyta</taxon>
        <taxon>Magnoliopsida</taxon>
        <taxon>eudicotyledons</taxon>
        <taxon>Gunneridae</taxon>
        <taxon>Pentapetalae</taxon>
        <taxon>Saxifragales</taxon>
        <taxon>Crassulaceae</taxon>
        <taxon>Kalanchoe</taxon>
    </lineage>
</organism>
<sequence length="314" mass="36467">MKAMEYALWSVWLSGFLMICLSFYIINNSASSLEYPRQSTSRFSHLNLGFEDELSVTPKITIFTSPDPFSNAIWFKMSLSVSSWIQLSKNISVVLFSRDLYVHQFADEFGPRVSVDPNVDFAFLGTPFFHSMVARTQAYKSDITVLVDRETILLPDFISTLRYAHELDLDWFLFALPRNITRFSFQPDEDGHHWLDEDAKDFKMKQMQEFLSQVGHLANGEERMLMAWNNVGSPLHIGVVPPFLYMKGVHNQWTVNEIFSSNIRFIFDATDTISSFFETEVDPRWAPLPGHSTDWKAENVSWEYDVNRYMATRK</sequence>
<evidence type="ECO:0000313" key="2">
    <source>
        <dbReference type="EnsemblPlants" id="Kaladp0033s0288.1.v1.1"/>
    </source>
</evidence>
<feature type="transmembrane region" description="Helical" evidence="1">
    <location>
        <begin position="6"/>
        <end position="26"/>
    </location>
</feature>
<keyword evidence="1" id="KW-1133">Transmembrane helix</keyword>
<dbReference type="PANTHER" id="PTHR47483:SF1">
    <property type="entry name" value="BETA-ARABINOFURANOSYLTRANSFERASE RAY1"/>
    <property type="match status" value="1"/>
</dbReference>
<dbReference type="InterPro" id="IPR044575">
    <property type="entry name" value="RAY1-like"/>
</dbReference>
<evidence type="ECO:0008006" key="4">
    <source>
        <dbReference type="Google" id="ProtNLM"/>
    </source>
</evidence>
<protein>
    <recommendedName>
        <fullName evidence="4">Nucleotide-diphospho-sugar transferase domain-containing protein</fullName>
    </recommendedName>
</protein>
<dbReference type="Proteomes" id="UP000594263">
    <property type="component" value="Unplaced"/>
</dbReference>
<proteinExistence type="predicted"/>
<keyword evidence="3" id="KW-1185">Reference proteome</keyword>
<dbReference type="PANTHER" id="PTHR47483">
    <property type="entry name" value="BETA-ARABINOFURANOSYLTRANSFERASE RAY1"/>
    <property type="match status" value="1"/>
</dbReference>
<keyword evidence="1" id="KW-0472">Membrane</keyword>
<dbReference type="EnsemblPlants" id="Kaladp0033s0288.1.v1.1">
    <property type="protein sequence ID" value="Kaladp0033s0288.1.v1.1"/>
    <property type="gene ID" value="Kaladp0033s0288.v1.1"/>
</dbReference>
<keyword evidence="1" id="KW-0812">Transmembrane</keyword>
<dbReference type="AlphaFoldDB" id="A0A7N0TE05"/>
<accession>A0A7N0TE05</accession>
<evidence type="ECO:0000313" key="3">
    <source>
        <dbReference type="Proteomes" id="UP000594263"/>
    </source>
</evidence>
<dbReference type="Gramene" id="Kaladp0033s0288.1.v1.1">
    <property type="protein sequence ID" value="Kaladp0033s0288.1.v1.1"/>
    <property type="gene ID" value="Kaladp0033s0288.v1.1"/>
</dbReference>